<evidence type="ECO:0000313" key="1">
    <source>
        <dbReference type="EMBL" id="MBF4274297.1"/>
    </source>
</evidence>
<organism evidence="1 3">
    <name type="scientific">Vibrio anguillarum</name>
    <name type="common">Listonella anguillarum</name>
    <dbReference type="NCBI Taxonomy" id="55601"/>
    <lineage>
        <taxon>Bacteria</taxon>
        <taxon>Pseudomonadati</taxon>
        <taxon>Pseudomonadota</taxon>
        <taxon>Gammaproteobacteria</taxon>
        <taxon>Vibrionales</taxon>
        <taxon>Vibrionaceae</taxon>
        <taxon>Vibrio</taxon>
    </lineage>
</organism>
<accession>A0A8I0RZ61</accession>
<protein>
    <submittedName>
        <fullName evidence="1">Uncharacterized protein</fullName>
    </submittedName>
</protein>
<evidence type="ECO:0000313" key="3">
    <source>
        <dbReference type="Proteomes" id="UP000722957"/>
    </source>
</evidence>
<dbReference type="EMBL" id="SCLC01000247">
    <property type="protein sequence ID" value="MBF4436628.1"/>
    <property type="molecule type" value="Genomic_DNA"/>
</dbReference>
<dbReference type="Proteomes" id="UP000786185">
    <property type="component" value="Unassembled WGS sequence"/>
</dbReference>
<evidence type="ECO:0000313" key="2">
    <source>
        <dbReference type="EMBL" id="MBF4436628.1"/>
    </source>
</evidence>
<dbReference type="EMBL" id="RDOM01000178">
    <property type="protein sequence ID" value="MBF4274297.1"/>
    <property type="molecule type" value="Genomic_DNA"/>
</dbReference>
<reference evidence="1 3" key="1">
    <citation type="journal article" date="2021" name="PeerJ">
        <title>Analysis of 44 Vibrio anguillarum genomes reveals high genetic diversity.</title>
        <authorList>
            <person name="Hansen M.J."/>
            <person name="Dalsgaard I."/>
        </authorList>
    </citation>
    <scope>NUCLEOTIDE SEQUENCE [LARGE SCALE GENOMIC DNA]</scope>
    <source>
        <strain evidence="1 3">17-16730-2A</strain>
        <strain evidence="2">850617-1/1</strain>
    </source>
</reference>
<dbReference type="Proteomes" id="UP000722957">
    <property type="component" value="Unassembled WGS sequence"/>
</dbReference>
<dbReference type="AlphaFoldDB" id="A0A8I0RZ61"/>
<dbReference type="RefSeq" id="WP_194549012.1">
    <property type="nucleotide sequence ID" value="NZ_RDOM01000178.1"/>
</dbReference>
<proteinExistence type="predicted"/>
<gene>
    <name evidence="1" type="ORF">EAY07_20250</name>
    <name evidence="2" type="ORF">ERJ77_19440</name>
</gene>
<sequence>MSTIHDYAMQQIRNEIYSRLLVELKVYGVGTAEQQAVLCKSFVAYFFTDAERSLSDYLDSAEAVRAALQKCYCHLLPSELAILPNALALAKSNRQIFLDVYRDH</sequence>
<comment type="caution">
    <text evidence="1">The sequence shown here is derived from an EMBL/GenBank/DDBJ whole genome shotgun (WGS) entry which is preliminary data.</text>
</comment>
<name>A0A8I0RZ61_VIBAN</name>